<evidence type="ECO:0000313" key="2">
    <source>
        <dbReference type="EMBL" id="CAF1421029.1"/>
    </source>
</evidence>
<dbReference type="OrthoDB" id="10301201at2759"/>
<name>A0A816D095_ADIRI</name>
<dbReference type="Proteomes" id="UP000663852">
    <property type="component" value="Unassembled WGS sequence"/>
</dbReference>
<dbReference type="EMBL" id="CAJNOR010007995">
    <property type="protein sequence ID" value="CAF1626907.1"/>
    <property type="molecule type" value="Genomic_DNA"/>
</dbReference>
<evidence type="ECO:0000313" key="3">
    <source>
        <dbReference type="EMBL" id="CAF1626907.1"/>
    </source>
</evidence>
<evidence type="ECO:0000313" key="4">
    <source>
        <dbReference type="Proteomes" id="UP000663828"/>
    </source>
</evidence>
<reference evidence="3" key="1">
    <citation type="submission" date="2021-02" db="EMBL/GenBank/DDBJ databases">
        <authorList>
            <person name="Nowell W R."/>
        </authorList>
    </citation>
    <scope>NUCLEOTIDE SEQUENCE</scope>
</reference>
<proteinExistence type="predicted"/>
<feature type="coiled-coil region" evidence="1">
    <location>
        <begin position="36"/>
        <end position="63"/>
    </location>
</feature>
<keyword evidence="4" id="KW-1185">Reference proteome</keyword>
<sequence>MQLRILLFISSVANFYMIVYAMDDSFFWNNTSVDFYNGLKQQIGNIQQKLNDQEKKISEHEQTIKKLPKFCYGTTNSDQWLPFNQGPSGLMMYINTTSCHFNQMPTYFTSLSGDSEHWTTTGMTSIYRGTSTGFTIFLYPDIGREPKQYSMERLAIRKWKLNWIGIVQGE</sequence>
<protein>
    <submittedName>
        <fullName evidence="3">Uncharacterized protein</fullName>
    </submittedName>
</protein>
<evidence type="ECO:0000256" key="1">
    <source>
        <dbReference type="SAM" id="Coils"/>
    </source>
</evidence>
<dbReference type="EMBL" id="CAJNOJ010000370">
    <property type="protein sequence ID" value="CAF1421029.1"/>
    <property type="molecule type" value="Genomic_DNA"/>
</dbReference>
<keyword evidence="1" id="KW-0175">Coiled coil</keyword>
<comment type="caution">
    <text evidence="3">The sequence shown here is derived from an EMBL/GenBank/DDBJ whole genome shotgun (WGS) entry which is preliminary data.</text>
</comment>
<dbReference type="Proteomes" id="UP000663828">
    <property type="component" value="Unassembled WGS sequence"/>
</dbReference>
<dbReference type="AlphaFoldDB" id="A0A816D095"/>
<gene>
    <name evidence="2" type="ORF">EDS130_LOCUS37480</name>
    <name evidence="3" type="ORF">XAT740_LOCUS51028</name>
</gene>
<organism evidence="3 4">
    <name type="scientific">Adineta ricciae</name>
    <name type="common">Rotifer</name>
    <dbReference type="NCBI Taxonomy" id="249248"/>
    <lineage>
        <taxon>Eukaryota</taxon>
        <taxon>Metazoa</taxon>
        <taxon>Spiralia</taxon>
        <taxon>Gnathifera</taxon>
        <taxon>Rotifera</taxon>
        <taxon>Eurotatoria</taxon>
        <taxon>Bdelloidea</taxon>
        <taxon>Adinetida</taxon>
        <taxon>Adinetidae</taxon>
        <taxon>Adineta</taxon>
    </lineage>
</organism>
<accession>A0A816D095</accession>